<protein>
    <submittedName>
        <fullName evidence="1">Transporter</fullName>
    </submittedName>
</protein>
<dbReference type="AlphaFoldDB" id="A0A3G2T6Z7"/>
<proteinExistence type="predicted"/>
<dbReference type="Pfam" id="PF13557">
    <property type="entry name" value="Phenol_MetA_deg"/>
    <property type="match status" value="1"/>
</dbReference>
<accession>A0A3G2T6Z7</accession>
<evidence type="ECO:0000313" key="1">
    <source>
        <dbReference type="EMBL" id="AYO56110.1"/>
    </source>
</evidence>
<dbReference type="RefSeq" id="WP_087553374.1">
    <property type="nucleotide sequence ID" value="NZ_CP033133.1"/>
</dbReference>
<dbReference type="EMBL" id="CP033133">
    <property type="protein sequence ID" value="AYO56110.1"/>
    <property type="molecule type" value="Genomic_DNA"/>
</dbReference>
<dbReference type="Proteomes" id="UP000279962">
    <property type="component" value="Chromosome"/>
</dbReference>
<dbReference type="InterPro" id="IPR025737">
    <property type="entry name" value="FApF"/>
</dbReference>
<name>A0A3G2T6Z7_9GAMM</name>
<sequence>MKFKQSFGLIFVTFGLSTLSHSIEVQPGDFEILPANKSLALLYYTHTQGDQLHQNNEKVSSHAKLRTDIGLARFIHAIHPIENLSFEPQMILPFGQMKASGDIATLGKASGFGDVTIGMPIKYALSPANTVSVAPFVSIPSGSYQQNKALNLGENRWNAALQTAWLHHFDQQFTLENIFDATIYSDNNRYSNQPLTLKQDPKYEYQLYLRYNPSPITAFGIGGGWIGGGETKLDDIAQKDKTNTTYAKITASHFFTPHFQTNLTIGRDFKVEQGVKQDMDVTLRLGYLF</sequence>
<gene>
    <name evidence="1" type="ORF">CDG68_21810</name>
</gene>
<organism evidence="1 2">
    <name type="scientific">Acinetobacter wuhouensis</name>
    <dbReference type="NCBI Taxonomy" id="1879050"/>
    <lineage>
        <taxon>Bacteria</taxon>
        <taxon>Pseudomonadati</taxon>
        <taxon>Pseudomonadota</taxon>
        <taxon>Gammaproteobacteria</taxon>
        <taxon>Moraxellales</taxon>
        <taxon>Moraxellaceae</taxon>
        <taxon>Acinetobacter</taxon>
    </lineage>
</organism>
<reference evidence="1 2" key="1">
    <citation type="submission" date="2018-10" db="EMBL/GenBank/DDBJ databases">
        <title>The complete genome of Acinetobacter wuhouensis strain WCHAW010062.</title>
        <authorList>
            <person name="Hu Y."/>
            <person name="Long H."/>
            <person name="Feng Y."/>
            <person name="Zong Z."/>
        </authorList>
    </citation>
    <scope>NUCLEOTIDE SEQUENCE [LARGE SCALE GENOMIC DNA]</scope>
    <source>
        <strain evidence="1 2">WCHAW010062</strain>
    </source>
</reference>
<evidence type="ECO:0000313" key="2">
    <source>
        <dbReference type="Proteomes" id="UP000279962"/>
    </source>
</evidence>